<accession>A0A1F6AXT0</accession>
<dbReference type="EMBL" id="MFJW01000023">
    <property type="protein sequence ID" value="OGG29486.1"/>
    <property type="molecule type" value="Genomic_DNA"/>
</dbReference>
<gene>
    <name evidence="2" type="ORF">A2971_02225</name>
</gene>
<organism evidence="2 3">
    <name type="scientific">Candidatus Gottesmanbacteria bacterium RIFCSPLOWO2_01_FULL_46_21</name>
    <dbReference type="NCBI Taxonomy" id="1798393"/>
    <lineage>
        <taxon>Bacteria</taxon>
        <taxon>Candidatus Gottesmaniibacteriota</taxon>
    </lineage>
</organism>
<dbReference type="InterPro" id="IPR010985">
    <property type="entry name" value="Ribbon_hlx_hlx"/>
</dbReference>
<evidence type="ECO:0000313" key="3">
    <source>
        <dbReference type="Proteomes" id="UP000178461"/>
    </source>
</evidence>
<name>A0A1F6AXT0_9BACT</name>
<dbReference type="CDD" id="cd22231">
    <property type="entry name" value="RHH_NikR_HicB-like"/>
    <property type="match status" value="1"/>
</dbReference>
<dbReference type="Gene3D" id="1.10.1220.10">
    <property type="entry name" value="Met repressor-like"/>
    <property type="match status" value="1"/>
</dbReference>
<feature type="domain" description="Ribbon-helix-helix protein CopG" evidence="1">
    <location>
        <begin position="6"/>
        <end position="43"/>
    </location>
</feature>
<dbReference type="Pfam" id="PF01402">
    <property type="entry name" value="RHH_1"/>
    <property type="match status" value="1"/>
</dbReference>
<dbReference type="Proteomes" id="UP000178461">
    <property type="component" value="Unassembled WGS sequence"/>
</dbReference>
<protein>
    <recommendedName>
        <fullName evidence="1">Ribbon-helix-helix protein CopG domain-containing protein</fullName>
    </recommendedName>
</protein>
<dbReference type="InterPro" id="IPR013321">
    <property type="entry name" value="Arc_rbn_hlx_hlx"/>
</dbReference>
<dbReference type="AlphaFoldDB" id="A0A1F6AXT0"/>
<proteinExistence type="predicted"/>
<sequence length="80" mass="9201">MTYQTFNISLPRDLIANMDAVAKKEYRNRSELIREAVRVYLAETSAWNALFAYGQKQARTLKITSEDEVNARVGAYRKGK</sequence>
<dbReference type="InterPro" id="IPR002145">
    <property type="entry name" value="CopG"/>
</dbReference>
<evidence type="ECO:0000313" key="2">
    <source>
        <dbReference type="EMBL" id="OGG29486.1"/>
    </source>
</evidence>
<evidence type="ECO:0000259" key="1">
    <source>
        <dbReference type="Pfam" id="PF01402"/>
    </source>
</evidence>
<dbReference type="SUPFAM" id="SSF47598">
    <property type="entry name" value="Ribbon-helix-helix"/>
    <property type="match status" value="1"/>
</dbReference>
<reference evidence="2 3" key="1">
    <citation type="journal article" date="2016" name="Nat. Commun.">
        <title>Thousands of microbial genomes shed light on interconnected biogeochemical processes in an aquifer system.</title>
        <authorList>
            <person name="Anantharaman K."/>
            <person name="Brown C.T."/>
            <person name="Hug L.A."/>
            <person name="Sharon I."/>
            <person name="Castelle C.J."/>
            <person name="Probst A.J."/>
            <person name="Thomas B.C."/>
            <person name="Singh A."/>
            <person name="Wilkins M.J."/>
            <person name="Karaoz U."/>
            <person name="Brodie E.L."/>
            <person name="Williams K.H."/>
            <person name="Hubbard S.S."/>
            <person name="Banfield J.F."/>
        </authorList>
    </citation>
    <scope>NUCLEOTIDE SEQUENCE [LARGE SCALE GENOMIC DNA]</scope>
</reference>
<dbReference type="GO" id="GO:0006355">
    <property type="term" value="P:regulation of DNA-templated transcription"/>
    <property type="evidence" value="ECO:0007669"/>
    <property type="project" value="InterPro"/>
</dbReference>
<comment type="caution">
    <text evidence="2">The sequence shown here is derived from an EMBL/GenBank/DDBJ whole genome shotgun (WGS) entry which is preliminary data.</text>
</comment>